<protein>
    <recommendedName>
        <fullName evidence="1">Outer membrane channel protein CpnT-like N-terminal domain-containing protein</fullName>
    </recommendedName>
</protein>
<dbReference type="Proteomes" id="UP000198614">
    <property type="component" value="Unassembled WGS sequence"/>
</dbReference>
<feature type="domain" description="Outer membrane channel protein CpnT-like N-terminal" evidence="1">
    <location>
        <begin position="24"/>
        <end position="146"/>
    </location>
</feature>
<organism evidence="2 4">
    <name type="scientific">Streptomyces griseoaurantiacus</name>
    <dbReference type="NCBI Taxonomy" id="68213"/>
    <lineage>
        <taxon>Bacteria</taxon>
        <taxon>Bacillati</taxon>
        <taxon>Actinomycetota</taxon>
        <taxon>Actinomycetes</taxon>
        <taxon>Kitasatosporales</taxon>
        <taxon>Streptomycetaceae</taxon>
        <taxon>Streptomyces</taxon>
        <taxon>Streptomyces aurantiacus group</taxon>
    </lineage>
</organism>
<dbReference type="AlphaFoldDB" id="A0A1G7VMB5"/>
<evidence type="ECO:0000313" key="4">
    <source>
        <dbReference type="Proteomes" id="UP000198614"/>
    </source>
</evidence>
<dbReference type="EMBL" id="FNAX01000023">
    <property type="protein sequence ID" value="SDG60923.1"/>
    <property type="molecule type" value="Genomic_DNA"/>
</dbReference>
<name>A0A1G7VMB5_9ACTN</name>
<sequence>MSIHVSEKLNNLLFVLIGERMLQGDEDKADANGKPYGRLARRMRELSDLIGAVAGGVGRSLPPRVGNNYVRAMHMFLDDGGVNHLKAFAKQLDDLERSRVKSGMDIMEAKWQIIAELVRLLIELMVIAVLSAFTGGTASSQAAVARARSTVAILTVMHELNKRTHAVPAVSEMFEEAFQTFAVRLAMMKGAPPGRRPDG</sequence>
<evidence type="ECO:0000259" key="1">
    <source>
        <dbReference type="Pfam" id="PF25547"/>
    </source>
</evidence>
<dbReference type="Pfam" id="PF25547">
    <property type="entry name" value="WXG100_2"/>
    <property type="match status" value="1"/>
</dbReference>
<gene>
    <name evidence="2" type="ORF">SAMN05216260_123111</name>
    <name evidence="3" type="ORF">SAMN05216260_13439</name>
</gene>
<feature type="non-terminal residue" evidence="2">
    <location>
        <position position="199"/>
    </location>
</feature>
<evidence type="ECO:0000313" key="2">
    <source>
        <dbReference type="EMBL" id="SDG60923.1"/>
    </source>
</evidence>
<evidence type="ECO:0000313" key="3">
    <source>
        <dbReference type="EMBL" id="SDG88477.1"/>
    </source>
</evidence>
<proteinExistence type="predicted"/>
<dbReference type="EMBL" id="FNAX01000034">
    <property type="protein sequence ID" value="SDG88477.1"/>
    <property type="molecule type" value="Genomic_DNA"/>
</dbReference>
<reference evidence="2 4" key="1">
    <citation type="submission" date="2016-10" db="EMBL/GenBank/DDBJ databases">
        <authorList>
            <person name="de Groot N.N."/>
        </authorList>
    </citation>
    <scope>NUCLEOTIDE SEQUENCE [LARGE SCALE GENOMIC DNA]</scope>
    <source>
        <strain evidence="2 4">CGMCC 4.1859</strain>
    </source>
</reference>
<dbReference type="InterPro" id="IPR057746">
    <property type="entry name" value="CpnT-like_N"/>
</dbReference>
<dbReference type="OrthoDB" id="1215854at2"/>
<accession>A0A1G7VMB5</accession>